<reference evidence="1" key="1">
    <citation type="submission" date="2016-05" db="EMBL/GenBank/DDBJ databases">
        <authorList>
            <person name="Lavstsen T."/>
            <person name="Jespersen J.S."/>
        </authorList>
    </citation>
    <scope>NUCLEOTIDE SEQUENCE</scope>
    <source>
        <tissue evidence="1">Brain</tissue>
    </source>
</reference>
<feature type="non-terminal residue" evidence="1">
    <location>
        <position position="1"/>
    </location>
</feature>
<gene>
    <name evidence="1" type="primary">Nfu_g_1_013464</name>
</gene>
<organism evidence="1">
    <name type="scientific">Nothobranchius kuhntae</name>
    <name type="common">Beira killifish</name>
    <dbReference type="NCBI Taxonomy" id="321403"/>
    <lineage>
        <taxon>Eukaryota</taxon>
        <taxon>Metazoa</taxon>
        <taxon>Chordata</taxon>
        <taxon>Craniata</taxon>
        <taxon>Vertebrata</taxon>
        <taxon>Euteleostomi</taxon>
        <taxon>Actinopterygii</taxon>
        <taxon>Neopterygii</taxon>
        <taxon>Teleostei</taxon>
        <taxon>Neoteleostei</taxon>
        <taxon>Acanthomorphata</taxon>
        <taxon>Ovalentaria</taxon>
        <taxon>Atherinomorphae</taxon>
        <taxon>Cyprinodontiformes</taxon>
        <taxon>Nothobranchiidae</taxon>
        <taxon>Nothobranchius</taxon>
    </lineage>
</organism>
<accession>A0A1A8IVV3</accession>
<protein>
    <submittedName>
        <fullName evidence="1">Chromosome undetermined SCAF9096, whole genome shotgun sequence, Uncharacterized protein</fullName>
    </submittedName>
</protein>
<dbReference type="AlphaFoldDB" id="A0A1A8IVV3"/>
<sequence>SSGHVDLREHGGVALTRHHISDNMQWCTWESNTSHRGTLLTLWPKSAGV</sequence>
<proteinExistence type="predicted"/>
<evidence type="ECO:0000313" key="1">
    <source>
        <dbReference type="EMBL" id="SBR01490.1"/>
    </source>
</evidence>
<dbReference type="EMBL" id="HAED01015045">
    <property type="protein sequence ID" value="SBR01490.1"/>
    <property type="molecule type" value="Transcribed_RNA"/>
</dbReference>
<reference evidence="1" key="2">
    <citation type="submission" date="2016-06" db="EMBL/GenBank/DDBJ databases">
        <title>The genome of a short-lived fish provides insights into sex chromosome evolution and the genetic control of aging.</title>
        <authorList>
            <person name="Reichwald K."/>
            <person name="Felder M."/>
            <person name="Petzold A."/>
            <person name="Koch P."/>
            <person name="Groth M."/>
            <person name="Platzer M."/>
        </authorList>
    </citation>
    <scope>NUCLEOTIDE SEQUENCE</scope>
    <source>
        <tissue evidence="1">Brain</tissue>
    </source>
</reference>
<name>A0A1A8IVV3_NOTKU</name>
<feature type="non-terminal residue" evidence="1">
    <location>
        <position position="49"/>
    </location>
</feature>